<dbReference type="Proteomes" id="UP000034164">
    <property type="component" value="Unassembled WGS sequence"/>
</dbReference>
<feature type="region of interest" description="Disordered" evidence="1">
    <location>
        <begin position="63"/>
        <end position="92"/>
    </location>
</feature>
<evidence type="ECO:0000313" key="3">
    <source>
        <dbReference type="Proteomes" id="UP000034164"/>
    </source>
</evidence>
<sequence length="343" mass="38904">MASEGHSPCEEYSTGEEHPTGIAPAWSELSYQSRGSDINGYLEPEWISPHSNFPTSTNPYVTTAHTNAMPTPISLSGTPFLEPRQSPSESHHDLQYRDIVDSATHHGLGISGPTTTNYVQPGIFTYDHPHREALDNHFSPESQVQGFGLRPLNGPSQPNTPVTRHKPGRDHHVPIAPNPDGLRKMHCDKKRRQVAEVLLRRGSVTRRNSGQKSKSSQMERENDAVQLMRTQRNLSWREIVIRINAQFGTNYSASCLQMRMTRMKHRAQQWPEEDVRALQQAYEFWESAKFEIISQKMQEFGAGMFSASQCELKCHELKGNIPALEGYPETSEGPPRRRQRRAR</sequence>
<name>A0A0G2IZ17_9EURO</name>
<feature type="region of interest" description="Disordered" evidence="1">
    <location>
        <begin position="1"/>
        <end position="21"/>
    </location>
</feature>
<gene>
    <name evidence="2" type="ORF">EMCG_00632</name>
</gene>
<dbReference type="AlphaFoldDB" id="A0A0G2IZ17"/>
<dbReference type="OrthoDB" id="5421421at2759"/>
<dbReference type="EMBL" id="LCZI01001369">
    <property type="protein sequence ID" value="KKZ61054.1"/>
    <property type="molecule type" value="Genomic_DNA"/>
</dbReference>
<dbReference type="VEuPathDB" id="FungiDB:EMCG_00632"/>
<proteinExistence type="predicted"/>
<evidence type="ECO:0000313" key="2">
    <source>
        <dbReference type="EMBL" id="KKZ61054.1"/>
    </source>
</evidence>
<comment type="caution">
    <text evidence="2">The sequence shown here is derived from an EMBL/GenBank/DDBJ whole genome shotgun (WGS) entry which is preliminary data.</text>
</comment>
<protein>
    <submittedName>
        <fullName evidence="2">Uncharacterized protein</fullName>
    </submittedName>
</protein>
<evidence type="ECO:0000256" key="1">
    <source>
        <dbReference type="SAM" id="MobiDB-lite"/>
    </source>
</evidence>
<feature type="compositionally biased region" description="Polar residues" evidence="1">
    <location>
        <begin position="63"/>
        <end position="77"/>
    </location>
</feature>
<accession>A0A0G2IZ17</accession>
<organism evidence="2 3">
    <name type="scientific">[Emmonsia] crescens</name>
    <dbReference type="NCBI Taxonomy" id="73230"/>
    <lineage>
        <taxon>Eukaryota</taxon>
        <taxon>Fungi</taxon>
        <taxon>Dikarya</taxon>
        <taxon>Ascomycota</taxon>
        <taxon>Pezizomycotina</taxon>
        <taxon>Eurotiomycetes</taxon>
        <taxon>Eurotiomycetidae</taxon>
        <taxon>Onygenales</taxon>
        <taxon>Ajellomycetaceae</taxon>
        <taxon>Emergomyces</taxon>
    </lineage>
</organism>
<feature type="region of interest" description="Disordered" evidence="1">
    <location>
        <begin position="141"/>
        <end position="184"/>
    </location>
</feature>
<feature type="region of interest" description="Disordered" evidence="1">
    <location>
        <begin position="202"/>
        <end position="222"/>
    </location>
</feature>
<feature type="compositionally biased region" description="Polar residues" evidence="1">
    <location>
        <begin position="205"/>
        <end position="216"/>
    </location>
</feature>
<feature type="region of interest" description="Disordered" evidence="1">
    <location>
        <begin position="323"/>
        <end position="343"/>
    </location>
</feature>
<reference evidence="3" key="1">
    <citation type="journal article" date="2015" name="PLoS Genet.">
        <title>The dynamic genome and transcriptome of the human fungal pathogen Blastomyces and close relative Emmonsia.</title>
        <authorList>
            <person name="Munoz J.F."/>
            <person name="Gauthier G.M."/>
            <person name="Desjardins C.A."/>
            <person name="Gallo J.E."/>
            <person name="Holder J."/>
            <person name="Sullivan T.D."/>
            <person name="Marty A.J."/>
            <person name="Carmen J.C."/>
            <person name="Chen Z."/>
            <person name="Ding L."/>
            <person name="Gujja S."/>
            <person name="Magrini V."/>
            <person name="Misas E."/>
            <person name="Mitreva M."/>
            <person name="Priest M."/>
            <person name="Saif S."/>
            <person name="Whiston E.A."/>
            <person name="Young S."/>
            <person name="Zeng Q."/>
            <person name="Goldman W.E."/>
            <person name="Mardis E.R."/>
            <person name="Taylor J.W."/>
            <person name="McEwen J.G."/>
            <person name="Clay O.K."/>
            <person name="Klein B.S."/>
            <person name="Cuomo C.A."/>
        </authorList>
    </citation>
    <scope>NUCLEOTIDE SEQUENCE [LARGE SCALE GENOMIC DNA]</scope>
    <source>
        <strain evidence="3">UAMH 3008</strain>
    </source>
</reference>